<reference evidence="8 9" key="1">
    <citation type="submission" date="2019-02" db="EMBL/GenBank/DDBJ databases">
        <title>Deep-cultivation of Planctomycetes and their phenomic and genomic characterization uncovers novel biology.</title>
        <authorList>
            <person name="Wiegand S."/>
            <person name="Jogler M."/>
            <person name="Boedeker C."/>
            <person name="Pinto D."/>
            <person name="Vollmers J."/>
            <person name="Rivas-Marin E."/>
            <person name="Kohn T."/>
            <person name="Peeters S.H."/>
            <person name="Heuer A."/>
            <person name="Rast P."/>
            <person name="Oberbeckmann S."/>
            <person name="Bunk B."/>
            <person name="Jeske O."/>
            <person name="Meyerdierks A."/>
            <person name="Storesund J.E."/>
            <person name="Kallscheuer N."/>
            <person name="Luecker S."/>
            <person name="Lage O.M."/>
            <person name="Pohl T."/>
            <person name="Merkel B.J."/>
            <person name="Hornburger P."/>
            <person name="Mueller R.-W."/>
            <person name="Bruemmer F."/>
            <person name="Labrenz M."/>
            <person name="Spormann A.M."/>
            <person name="Op den Camp H."/>
            <person name="Overmann J."/>
            <person name="Amann R."/>
            <person name="Jetten M.S.M."/>
            <person name="Mascher T."/>
            <person name="Medema M.H."/>
            <person name="Devos D.P."/>
            <person name="Kaster A.-K."/>
            <person name="Ovreas L."/>
            <person name="Rohde M."/>
            <person name="Galperin M.Y."/>
            <person name="Jogler C."/>
        </authorList>
    </citation>
    <scope>NUCLEOTIDE SEQUENCE [LARGE SCALE GENOMIC DNA]</scope>
    <source>
        <strain evidence="8 9">ETA_A8</strain>
    </source>
</reference>
<dbReference type="PRINTS" id="PR00046">
    <property type="entry name" value="SIGMA70FCT"/>
</dbReference>
<evidence type="ECO:0000256" key="2">
    <source>
        <dbReference type="ARBA" id="ARBA00023082"/>
    </source>
</evidence>
<dbReference type="GO" id="GO:0003677">
    <property type="term" value="F:DNA binding"/>
    <property type="evidence" value="ECO:0007669"/>
    <property type="project" value="UniProtKB-KW"/>
</dbReference>
<evidence type="ECO:0000256" key="3">
    <source>
        <dbReference type="ARBA" id="ARBA00023125"/>
    </source>
</evidence>
<dbReference type="GO" id="GO:0006352">
    <property type="term" value="P:DNA-templated transcription initiation"/>
    <property type="evidence" value="ECO:0007669"/>
    <property type="project" value="InterPro"/>
</dbReference>
<dbReference type="GO" id="GO:0016987">
    <property type="term" value="F:sigma factor activity"/>
    <property type="evidence" value="ECO:0007669"/>
    <property type="project" value="UniProtKB-KW"/>
</dbReference>
<dbReference type="InterPro" id="IPR050239">
    <property type="entry name" value="Sigma-70_RNA_pol_init_factors"/>
</dbReference>
<feature type="domain" description="RNA polymerase sigma-70 region 2" evidence="6">
    <location>
        <begin position="148"/>
        <end position="217"/>
    </location>
</feature>
<dbReference type="InterPro" id="IPR013324">
    <property type="entry name" value="RNA_pol_sigma_r3/r4-like"/>
</dbReference>
<name>A0A517YLJ4_9BACT</name>
<dbReference type="InterPro" id="IPR014284">
    <property type="entry name" value="RNA_pol_sigma-70_dom"/>
</dbReference>
<dbReference type="Gene3D" id="1.10.10.10">
    <property type="entry name" value="Winged helix-like DNA-binding domain superfamily/Winged helix DNA-binding domain"/>
    <property type="match status" value="1"/>
</dbReference>
<protein>
    <submittedName>
        <fullName evidence="8">RNA polymerase sigma factor SigA2</fullName>
    </submittedName>
</protein>
<organism evidence="8 9">
    <name type="scientific">Anatilimnocola aggregata</name>
    <dbReference type="NCBI Taxonomy" id="2528021"/>
    <lineage>
        <taxon>Bacteria</taxon>
        <taxon>Pseudomonadati</taxon>
        <taxon>Planctomycetota</taxon>
        <taxon>Planctomycetia</taxon>
        <taxon>Pirellulales</taxon>
        <taxon>Pirellulaceae</taxon>
        <taxon>Anatilimnocola</taxon>
    </lineage>
</organism>
<dbReference type="AlphaFoldDB" id="A0A517YLJ4"/>
<dbReference type="InterPro" id="IPR036388">
    <property type="entry name" value="WH-like_DNA-bd_sf"/>
</dbReference>
<gene>
    <name evidence="8" type="primary">sigA2</name>
    <name evidence="8" type="ORF">ETAA8_62210</name>
</gene>
<keyword evidence="2" id="KW-0731">Sigma factor</keyword>
<dbReference type="Proteomes" id="UP000315017">
    <property type="component" value="Chromosome"/>
</dbReference>
<accession>A0A517YLJ4</accession>
<evidence type="ECO:0000313" key="8">
    <source>
        <dbReference type="EMBL" id="QDU31068.1"/>
    </source>
</evidence>
<dbReference type="PANTHER" id="PTHR30603:SF60">
    <property type="entry name" value="RNA POLYMERASE SIGMA FACTOR RPOD"/>
    <property type="match status" value="1"/>
</dbReference>
<dbReference type="InterPro" id="IPR013325">
    <property type="entry name" value="RNA_pol_sigma_r2"/>
</dbReference>
<evidence type="ECO:0000256" key="5">
    <source>
        <dbReference type="SAM" id="MobiDB-lite"/>
    </source>
</evidence>
<sequence>MILLTARSDADSNSPTTESAPRRSASRTLKQWREAAHQLAALEPEFMYNAAFRSPRHGREIMAALPLEVDPREQQWQPGKGMPVHLARLCEAKLLKPAEEVALFRRMNYCKYEADRLRRKLNPQRPNRELVHQIEACLLQAKADRDRIVRANLRLVVSIAKKFANPRLAFDDLLSEGIGSLLRAAEKFDYDRGFRFSTYATQAVRRTLCRYLQNSQRDDRRFVNADALLFEDQHEEQTDPALTESRWEDLRRNLKRLLARLDPRERAIIRRRFGLDEQAEVQTLQSLAEELGVCKERVRQLEMRAISKLRTLAEKVKLAPPEEA</sequence>
<keyword evidence="4" id="KW-0804">Transcription</keyword>
<evidence type="ECO:0000313" key="9">
    <source>
        <dbReference type="Proteomes" id="UP000315017"/>
    </source>
</evidence>
<evidence type="ECO:0000259" key="7">
    <source>
        <dbReference type="Pfam" id="PF04545"/>
    </source>
</evidence>
<keyword evidence="9" id="KW-1185">Reference proteome</keyword>
<evidence type="ECO:0000259" key="6">
    <source>
        <dbReference type="Pfam" id="PF04542"/>
    </source>
</evidence>
<evidence type="ECO:0000256" key="1">
    <source>
        <dbReference type="ARBA" id="ARBA00023015"/>
    </source>
</evidence>
<dbReference type="KEGG" id="aagg:ETAA8_62210"/>
<dbReference type="SUPFAM" id="SSF88946">
    <property type="entry name" value="Sigma2 domain of RNA polymerase sigma factors"/>
    <property type="match status" value="1"/>
</dbReference>
<dbReference type="Pfam" id="PF04542">
    <property type="entry name" value="Sigma70_r2"/>
    <property type="match status" value="1"/>
</dbReference>
<evidence type="ECO:0000256" key="4">
    <source>
        <dbReference type="ARBA" id="ARBA00023163"/>
    </source>
</evidence>
<dbReference type="NCBIfam" id="TIGR02937">
    <property type="entry name" value="sigma70-ECF"/>
    <property type="match status" value="1"/>
</dbReference>
<dbReference type="CDD" id="cd06171">
    <property type="entry name" value="Sigma70_r4"/>
    <property type="match status" value="1"/>
</dbReference>
<keyword evidence="1" id="KW-0805">Transcription regulation</keyword>
<dbReference type="InterPro" id="IPR007627">
    <property type="entry name" value="RNA_pol_sigma70_r2"/>
</dbReference>
<keyword evidence="3" id="KW-0238">DNA-binding</keyword>
<dbReference type="Gene3D" id="1.10.601.10">
    <property type="entry name" value="RNA Polymerase Primary Sigma Factor"/>
    <property type="match status" value="1"/>
</dbReference>
<dbReference type="PANTHER" id="PTHR30603">
    <property type="entry name" value="RNA POLYMERASE SIGMA FACTOR RPO"/>
    <property type="match status" value="1"/>
</dbReference>
<feature type="domain" description="RNA polymerase sigma-70 region 4" evidence="7">
    <location>
        <begin position="257"/>
        <end position="310"/>
    </location>
</feature>
<dbReference type="InterPro" id="IPR000943">
    <property type="entry name" value="RNA_pol_sigma70"/>
</dbReference>
<dbReference type="Pfam" id="PF04545">
    <property type="entry name" value="Sigma70_r4"/>
    <property type="match status" value="1"/>
</dbReference>
<proteinExistence type="predicted"/>
<dbReference type="EMBL" id="CP036274">
    <property type="protein sequence ID" value="QDU31068.1"/>
    <property type="molecule type" value="Genomic_DNA"/>
</dbReference>
<feature type="region of interest" description="Disordered" evidence="5">
    <location>
        <begin position="1"/>
        <end position="25"/>
    </location>
</feature>
<dbReference type="InterPro" id="IPR007630">
    <property type="entry name" value="RNA_pol_sigma70_r4"/>
</dbReference>
<dbReference type="SUPFAM" id="SSF88659">
    <property type="entry name" value="Sigma3 and sigma4 domains of RNA polymerase sigma factors"/>
    <property type="match status" value="1"/>
</dbReference>
<dbReference type="RefSeq" id="WP_202921346.1">
    <property type="nucleotide sequence ID" value="NZ_CP036274.1"/>
</dbReference>